<evidence type="ECO:0000256" key="7">
    <source>
        <dbReference type="ARBA" id="ARBA00038093"/>
    </source>
</evidence>
<keyword evidence="8" id="KW-0800">Toxin</keyword>
<dbReference type="CDD" id="cd18746">
    <property type="entry name" value="PIN_VapC4-5_FitB-like"/>
    <property type="match status" value="1"/>
</dbReference>
<feature type="binding site" evidence="8">
    <location>
        <position position="7"/>
    </location>
    <ligand>
        <name>Mg(2+)</name>
        <dbReference type="ChEBI" id="CHEBI:18420"/>
    </ligand>
</feature>
<keyword evidence="2 8" id="KW-1277">Toxin-antitoxin system</keyword>
<protein>
    <recommendedName>
        <fullName evidence="8">Ribonuclease VapC</fullName>
        <shortName evidence="8">RNase VapC</shortName>
        <ecNumber evidence="8">3.1.-.-</ecNumber>
    </recommendedName>
    <alternativeName>
        <fullName evidence="8">Toxin VapC</fullName>
    </alternativeName>
</protein>
<keyword evidence="3 8" id="KW-0540">Nuclease</keyword>
<keyword evidence="4 8" id="KW-0479">Metal-binding</keyword>
<sequence length="151" mass="16043">MSGYLLDTSILSAFAPGGPPIAKDVANWVVTQGEKQTLFIPVIAITEIEKGIRKLDRAGAKGRVDSLTVWLNDTIEGFADQILGINADIARRAGRMEEAASAKGKNPGLADTLIAATAAVNGLTVVTTNVRHFEALDVLCWNILQDPPGFD</sequence>
<dbReference type="GO" id="GO:0000287">
    <property type="term" value="F:magnesium ion binding"/>
    <property type="evidence" value="ECO:0007669"/>
    <property type="project" value="UniProtKB-UniRule"/>
</dbReference>
<dbReference type="GO" id="GO:0090729">
    <property type="term" value="F:toxin activity"/>
    <property type="evidence" value="ECO:0007669"/>
    <property type="project" value="UniProtKB-KW"/>
</dbReference>
<name>A0A6M7TY83_RHILI</name>
<evidence type="ECO:0000256" key="8">
    <source>
        <dbReference type="HAMAP-Rule" id="MF_00265"/>
    </source>
</evidence>
<evidence type="ECO:0000256" key="1">
    <source>
        <dbReference type="ARBA" id="ARBA00001946"/>
    </source>
</evidence>
<dbReference type="EC" id="3.1.-.-" evidence="8"/>
<feature type="binding site" evidence="8">
    <location>
        <position position="111"/>
    </location>
    <ligand>
        <name>Mg(2+)</name>
        <dbReference type="ChEBI" id="CHEBI:18420"/>
    </ligand>
</feature>
<organism evidence="9 10">
    <name type="scientific">Rhizobium loti</name>
    <name type="common">Mesorhizobium loti</name>
    <dbReference type="NCBI Taxonomy" id="381"/>
    <lineage>
        <taxon>Bacteria</taxon>
        <taxon>Pseudomonadati</taxon>
        <taxon>Pseudomonadota</taxon>
        <taxon>Alphaproteobacteria</taxon>
        <taxon>Hyphomicrobiales</taxon>
        <taxon>Phyllobacteriaceae</taxon>
        <taxon>Mesorhizobium</taxon>
    </lineage>
</organism>
<evidence type="ECO:0000256" key="6">
    <source>
        <dbReference type="ARBA" id="ARBA00022842"/>
    </source>
</evidence>
<comment type="cofactor">
    <cofactor evidence="1 8">
        <name>Mg(2+)</name>
        <dbReference type="ChEBI" id="CHEBI:18420"/>
    </cofactor>
</comment>
<dbReference type="PANTHER" id="PTHR33653">
    <property type="entry name" value="RIBONUCLEASE VAPC2"/>
    <property type="match status" value="1"/>
</dbReference>
<evidence type="ECO:0000256" key="2">
    <source>
        <dbReference type="ARBA" id="ARBA00022649"/>
    </source>
</evidence>
<evidence type="ECO:0000313" key="10">
    <source>
        <dbReference type="Proteomes" id="UP000093737"/>
    </source>
</evidence>
<dbReference type="InterPro" id="IPR029060">
    <property type="entry name" value="PIN-like_dom_sf"/>
</dbReference>
<accession>A0A6M7TY83</accession>
<proteinExistence type="inferred from homology"/>
<keyword evidence="5 8" id="KW-0378">Hydrolase</keyword>
<dbReference type="AlphaFoldDB" id="A0A6M7TY83"/>
<dbReference type="Proteomes" id="UP000093737">
    <property type="component" value="Unassembled WGS sequence"/>
</dbReference>
<dbReference type="EMBL" id="LYTK01000012">
    <property type="protein sequence ID" value="OBQ65684.1"/>
    <property type="molecule type" value="Genomic_DNA"/>
</dbReference>
<evidence type="ECO:0000256" key="4">
    <source>
        <dbReference type="ARBA" id="ARBA00022723"/>
    </source>
</evidence>
<dbReference type="SUPFAM" id="SSF88723">
    <property type="entry name" value="PIN domain-like"/>
    <property type="match status" value="1"/>
</dbReference>
<gene>
    <name evidence="8" type="primary">vapC</name>
    <name evidence="9" type="ORF">A8145_16160</name>
</gene>
<comment type="caution">
    <text evidence="9">The sequence shown here is derived from an EMBL/GenBank/DDBJ whole genome shotgun (WGS) entry which is preliminary data.</text>
</comment>
<dbReference type="InterPro" id="IPR050556">
    <property type="entry name" value="Type_II_TA_system_RNase"/>
</dbReference>
<dbReference type="PANTHER" id="PTHR33653:SF1">
    <property type="entry name" value="RIBONUCLEASE VAPC2"/>
    <property type="match status" value="1"/>
</dbReference>
<dbReference type="GO" id="GO:0016787">
    <property type="term" value="F:hydrolase activity"/>
    <property type="evidence" value="ECO:0007669"/>
    <property type="project" value="UniProtKB-KW"/>
</dbReference>
<keyword evidence="6 8" id="KW-0460">Magnesium</keyword>
<reference evidence="9 10" key="1">
    <citation type="submission" date="2016-05" db="EMBL/GenBank/DDBJ databases">
        <authorList>
            <person name="Ramsay J.P."/>
        </authorList>
    </citation>
    <scope>NUCLEOTIDE SEQUENCE [LARGE SCALE GENOMIC DNA]</scope>
    <source>
        <strain evidence="9 10">NZP2042</strain>
    </source>
</reference>
<dbReference type="InterPro" id="IPR002716">
    <property type="entry name" value="PIN_dom"/>
</dbReference>
<dbReference type="Pfam" id="PF01850">
    <property type="entry name" value="PIN"/>
    <property type="match status" value="1"/>
</dbReference>
<comment type="function">
    <text evidence="8">Toxic component of a toxin-antitoxin (TA) system. An RNase.</text>
</comment>
<dbReference type="HAMAP" id="MF_00265">
    <property type="entry name" value="VapC_Nob1"/>
    <property type="match status" value="1"/>
</dbReference>
<evidence type="ECO:0000256" key="5">
    <source>
        <dbReference type="ARBA" id="ARBA00022801"/>
    </source>
</evidence>
<evidence type="ECO:0000313" key="9">
    <source>
        <dbReference type="EMBL" id="OBQ65684.1"/>
    </source>
</evidence>
<dbReference type="Gene3D" id="3.40.50.1010">
    <property type="entry name" value="5'-nuclease"/>
    <property type="match status" value="1"/>
</dbReference>
<dbReference type="RefSeq" id="WP_056575118.1">
    <property type="nucleotide sequence ID" value="NZ_CP033334.1"/>
</dbReference>
<comment type="similarity">
    <text evidence="7 8">Belongs to the PINc/VapC protein family.</text>
</comment>
<dbReference type="GO" id="GO:0004540">
    <property type="term" value="F:RNA nuclease activity"/>
    <property type="evidence" value="ECO:0007669"/>
    <property type="project" value="InterPro"/>
</dbReference>
<evidence type="ECO:0000256" key="3">
    <source>
        <dbReference type="ARBA" id="ARBA00022722"/>
    </source>
</evidence>
<dbReference type="InterPro" id="IPR022907">
    <property type="entry name" value="VapC_family"/>
</dbReference>